<feature type="signal peptide" evidence="2">
    <location>
        <begin position="1"/>
        <end position="34"/>
    </location>
</feature>
<keyword evidence="4" id="KW-1185">Reference proteome</keyword>
<evidence type="ECO:0000313" key="3">
    <source>
        <dbReference type="EMBL" id="WNM60541.1"/>
    </source>
</evidence>
<evidence type="ECO:0000256" key="2">
    <source>
        <dbReference type="SAM" id="SignalP"/>
    </source>
</evidence>
<comment type="similarity">
    <text evidence="1">Belongs to the TolB family.</text>
</comment>
<organism evidence="3 4">
    <name type="scientific">Candidatus Nitrospira neomarina</name>
    <dbReference type="NCBI Taxonomy" id="3020899"/>
    <lineage>
        <taxon>Bacteria</taxon>
        <taxon>Pseudomonadati</taxon>
        <taxon>Nitrospirota</taxon>
        <taxon>Nitrospiria</taxon>
        <taxon>Nitrospirales</taxon>
        <taxon>Nitrospiraceae</taxon>
        <taxon>Nitrospira</taxon>
    </lineage>
</organism>
<accession>A0AA96JYV6</accession>
<dbReference type="PANTHER" id="PTHR36842">
    <property type="entry name" value="PROTEIN TOLB HOMOLOG"/>
    <property type="match status" value="1"/>
</dbReference>
<gene>
    <name evidence="3" type="ORF">PQG83_12300</name>
</gene>
<dbReference type="SUPFAM" id="SSF82171">
    <property type="entry name" value="DPP6 N-terminal domain-like"/>
    <property type="match status" value="1"/>
</dbReference>
<dbReference type="PANTHER" id="PTHR36842:SF1">
    <property type="entry name" value="PROTEIN TOLB"/>
    <property type="match status" value="1"/>
</dbReference>
<feature type="chain" id="PRO_5041668602" evidence="2">
    <location>
        <begin position="35"/>
        <end position="369"/>
    </location>
</feature>
<proteinExistence type="inferred from homology"/>
<dbReference type="Gene3D" id="2.120.10.30">
    <property type="entry name" value="TolB, C-terminal domain"/>
    <property type="match status" value="3"/>
</dbReference>
<protein>
    <submittedName>
        <fullName evidence="3">Uncharacterized protein</fullName>
    </submittedName>
</protein>
<dbReference type="Proteomes" id="UP001302494">
    <property type="component" value="Chromosome"/>
</dbReference>
<dbReference type="EMBL" id="CP116968">
    <property type="protein sequence ID" value="WNM60541.1"/>
    <property type="molecule type" value="Genomic_DNA"/>
</dbReference>
<dbReference type="KEGG" id="nneo:PQG83_12300"/>
<name>A0AA96JYV6_9BACT</name>
<evidence type="ECO:0000256" key="1">
    <source>
        <dbReference type="ARBA" id="ARBA00009820"/>
    </source>
</evidence>
<dbReference type="Pfam" id="PF07676">
    <property type="entry name" value="PD40"/>
    <property type="match status" value="4"/>
</dbReference>
<sequence>MHPTFSSLRSTFSIRNILPLTLLSLLLVWHNALAAEPPKDQEQPEPHLANIRQLTFSGKNAEAYFSAEGDRLVYQSTLEPDGKTLRSCYQIYIMDLDGTNVRRVSLGLGGTTCGYFFPGGRRVLFSSTHISSQFCPPVPERTERYRWALDDYDIFSMNIGGRDVQRLTSAHGYDAEATISPDGKTIVFTSIRDGDLDVYTMDIDGKNLKRLTQEVGYDGGAFFSPDNTRIVYRAHHPKTDEDVKTYRDLLSQNLVEPSNLEIFIMNADGSNKIQVTHNGRSNFAPFFAHDGKRIIYSSNLSTPPDHQGRPSFHLHIINEDGTHPEQITFKGHFNSFPMFSPDGKQVVWSSDRNAANPKEFNIFLADWVP</sequence>
<keyword evidence="2" id="KW-0732">Signal</keyword>
<dbReference type="AlphaFoldDB" id="A0AA96JYV6"/>
<reference evidence="3 4" key="1">
    <citation type="submission" date="2023-01" db="EMBL/GenBank/DDBJ databases">
        <title>Cultivation and genomic characterization of new, ubiquitous marine nitrite-oxidizing bacteria from the Nitrospirales.</title>
        <authorList>
            <person name="Mueller A.J."/>
            <person name="Daebeler A."/>
            <person name="Herbold C.W."/>
            <person name="Kirkegaard R.H."/>
            <person name="Daims H."/>
        </authorList>
    </citation>
    <scope>NUCLEOTIDE SEQUENCE [LARGE SCALE GENOMIC DNA]</scope>
    <source>
        <strain evidence="3 4">DK</strain>
    </source>
</reference>
<evidence type="ECO:0000313" key="4">
    <source>
        <dbReference type="Proteomes" id="UP001302494"/>
    </source>
</evidence>
<dbReference type="InterPro" id="IPR011042">
    <property type="entry name" value="6-blade_b-propeller_TolB-like"/>
</dbReference>
<dbReference type="InterPro" id="IPR011659">
    <property type="entry name" value="WD40"/>
</dbReference>
<dbReference type="RefSeq" id="WP_312741430.1">
    <property type="nucleotide sequence ID" value="NZ_CP116968.1"/>
</dbReference>